<dbReference type="EMBL" id="WBMT01000018">
    <property type="protein sequence ID" value="KAB2343728.1"/>
    <property type="molecule type" value="Genomic_DNA"/>
</dbReference>
<keyword evidence="2" id="KW-0805">Transcription regulation</keyword>
<dbReference type="Gene3D" id="1.10.1740.10">
    <property type="match status" value="1"/>
</dbReference>
<sequence>MTAEVDLDSDTAVIEHSRQTPEAFAVLYDRHAPAIYRYLSRRLGPDAADDLMAETFLLAFRQRDRYDPARLDARPWLYGIATNLIRQHWRREVRFLRAIARLGIDPAVSPADEDVTARVAAQGSRRELAAALARLNRGQRDVLLLTAWGELSPAEIGAVLKVATGTVHSRLNRARKKMREALGGIDPLDNERTS</sequence>
<reference evidence="7 8" key="1">
    <citation type="submission" date="2019-09" db="EMBL/GenBank/DDBJ databases">
        <title>Actinomadura physcomitrii sp. nov., a novel actinomycete isolated from moss [Physcomitrium sphaericum (Ludw) Fuernr].</title>
        <authorList>
            <person name="Zhuang X."/>
            <person name="Liu C."/>
        </authorList>
    </citation>
    <scope>NUCLEOTIDE SEQUENCE [LARGE SCALE GENOMIC DNA]</scope>
    <source>
        <strain evidence="7 8">HMC1</strain>
    </source>
</reference>
<dbReference type="Proteomes" id="UP000468735">
    <property type="component" value="Unassembled WGS sequence"/>
</dbReference>
<accession>A0A6H9YN02</accession>
<evidence type="ECO:0000256" key="3">
    <source>
        <dbReference type="ARBA" id="ARBA00023082"/>
    </source>
</evidence>
<evidence type="ECO:0000256" key="4">
    <source>
        <dbReference type="ARBA" id="ARBA00023163"/>
    </source>
</evidence>
<dbReference type="PANTHER" id="PTHR43133">
    <property type="entry name" value="RNA POLYMERASE ECF-TYPE SIGMA FACTO"/>
    <property type="match status" value="1"/>
</dbReference>
<dbReference type="GO" id="GO:0006352">
    <property type="term" value="P:DNA-templated transcription initiation"/>
    <property type="evidence" value="ECO:0007669"/>
    <property type="project" value="InterPro"/>
</dbReference>
<dbReference type="Pfam" id="PF04542">
    <property type="entry name" value="Sigma70_r2"/>
    <property type="match status" value="1"/>
</dbReference>
<dbReference type="AlphaFoldDB" id="A0A6H9YN02"/>
<dbReference type="GO" id="GO:0016987">
    <property type="term" value="F:sigma factor activity"/>
    <property type="evidence" value="ECO:0007669"/>
    <property type="project" value="UniProtKB-KW"/>
</dbReference>
<dbReference type="Gene3D" id="1.10.10.10">
    <property type="entry name" value="Winged helix-like DNA-binding domain superfamily/Winged helix DNA-binding domain"/>
    <property type="match status" value="1"/>
</dbReference>
<gene>
    <name evidence="7" type="ORF">F8566_33955</name>
</gene>
<dbReference type="GO" id="GO:0003677">
    <property type="term" value="F:DNA binding"/>
    <property type="evidence" value="ECO:0007669"/>
    <property type="project" value="InterPro"/>
</dbReference>
<dbReference type="NCBIfam" id="TIGR02937">
    <property type="entry name" value="sigma70-ECF"/>
    <property type="match status" value="1"/>
</dbReference>
<evidence type="ECO:0000259" key="5">
    <source>
        <dbReference type="Pfam" id="PF04542"/>
    </source>
</evidence>
<evidence type="ECO:0000259" key="6">
    <source>
        <dbReference type="Pfam" id="PF08281"/>
    </source>
</evidence>
<dbReference type="InterPro" id="IPR039425">
    <property type="entry name" value="RNA_pol_sigma-70-like"/>
</dbReference>
<dbReference type="SUPFAM" id="SSF88946">
    <property type="entry name" value="Sigma2 domain of RNA polymerase sigma factors"/>
    <property type="match status" value="1"/>
</dbReference>
<dbReference type="InterPro" id="IPR007627">
    <property type="entry name" value="RNA_pol_sigma70_r2"/>
</dbReference>
<organism evidence="7 8">
    <name type="scientific">Actinomadura rudentiformis</name>
    <dbReference type="NCBI Taxonomy" id="359158"/>
    <lineage>
        <taxon>Bacteria</taxon>
        <taxon>Bacillati</taxon>
        <taxon>Actinomycetota</taxon>
        <taxon>Actinomycetes</taxon>
        <taxon>Streptosporangiales</taxon>
        <taxon>Thermomonosporaceae</taxon>
        <taxon>Actinomadura</taxon>
    </lineage>
</organism>
<evidence type="ECO:0000256" key="1">
    <source>
        <dbReference type="ARBA" id="ARBA00010641"/>
    </source>
</evidence>
<dbReference type="RefSeq" id="WP_151565952.1">
    <property type="nucleotide sequence ID" value="NZ_WBMT01000018.1"/>
</dbReference>
<dbReference type="OrthoDB" id="5518337at2"/>
<dbReference type="InterPro" id="IPR013249">
    <property type="entry name" value="RNA_pol_sigma70_r4_t2"/>
</dbReference>
<keyword evidence="8" id="KW-1185">Reference proteome</keyword>
<feature type="domain" description="RNA polymerase sigma factor 70 region 4 type 2" evidence="6">
    <location>
        <begin position="126"/>
        <end position="178"/>
    </location>
</feature>
<name>A0A6H9YN02_9ACTN</name>
<keyword evidence="4" id="KW-0804">Transcription</keyword>
<comment type="similarity">
    <text evidence="1">Belongs to the sigma-70 factor family. ECF subfamily.</text>
</comment>
<dbReference type="PANTHER" id="PTHR43133:SF25">
    <property type="entry name" value="RNA POLYMERASE SIGMA FACTOR RFAY-RELATED"/>
    <property type="match status" value="1"/>
</dbReference>
<dbReference type="CDD" id="cd06171">
    <property type="entry name" value="Sigma70_r4"/>
    <property type="match status" value="1"/>
</dbReference>
<keyword evidence="3" id="KW-0731">Sigma factor</keyword>
<comment type="caution">
    <text evidence="7">The sequence shown here is derived from an EMBL/GenBank/DDBJ whole genome shotgun (WGS) entry which is preliminary data.</text>
</comment>
<evidence type="ECO:0000256" key="2">
    <source>
        <dbReference type="ARBA" id="ARBA00023015"/>
    </source>
</evidence>
<evidence type="ECO:0000313" key="7">
    <source>
        <dbReference type="EMBL" id="KAB2343728.1"/>
    </source>
</evidence>
<dbReference type="Pfam" id="PF08281">
    <property type="entry name" value="Sigma70_r4_2"/>
    <property type="match status" value="1"/>
</dbReference>
<protein>
    <submittedName>
        <fullName evidence="7">RNA polymerase sigma factor</fullName>
    </submittedName>
</protein>
<proteinExistence type="inferred from homology"/>
<dbReference type="InterPro" id="IPR036388">
    <property type="entry name" value="WH-like_DNA-bd_sf"/>
</dbReference>
<dbReference type="InterPro" id="IPR014284">
    <property type="entry name" value="RNA_pol_sigma-70_dom"/>
</dbReference>
<evidence type="ECO:0000313" key="8">
    <source>
        <dbReference type="Proteomes" id="UP000468735"/>
    </source>
</evidence>
<feature type="domain" description="RNA polymerase sigma-70 region 2" evidence="5">
    <location>
        <begin position="27"/>
        <end position="94"/>
    </location>
</feature>
<dbReference type="SUPFAM" id="SSF88659">
    <property type="entry name" value="Sigma3 and sigma4 domains of RNA polymerase sigma factors"/>
    <property type="match status" value="1"/>
</dbReference>
<dbReference type="InterPro" id="IPR013325">
    <property type="entry name" value="RNA_pol_sigma_r2"/>
</dbReference>
<dbReference type="InterPro" id="IPR013324">
    <property type="entry name" value="RNA_pol_sigma_r3/r4-like"/>
</dbReference>